<evidence type="ECO:0000256" key="2">
    <source>
        <dbReference type="ARBA" id="ARBA00022692"/>
    </source>
</evidence>
<comment type="subcellular location">
    <subcellularLocation>
        <location evidence="1">Membrane</location>
        <topology evidence="1">Multi-pass membrane protein</topology>
    </subcellularLocation>
</comment>
<keyword evidence="4 6" id="KW-0472">Membrane</keyword>
<sequence length="510" mass="54774">MRNSVLRRVLSVTLVLLLLVVLTESWIQALTHTESLKTIKNGVYLLLLAATATLITRQRRWREFRTGADFALAALAVVIVLSGVAGSAAPLVIGQAFFVYLRSVIVFYAIRALAPSATWIRAVLWIAGGWAALNCVIGVVQVTLGPPAYTALGWTDLSTAQIHRAQGLFAHPNDLGHLAGLALLAVLAVADKRRWWALAALFAAGLAVSQSRESLFGVAAGCVIIAAMRRLPLRHLCAGFLAVVALAAIPIVLSHGVRTEVQRRMWGVVDAMGLPIAHERPEPDPALPVCGPPQPRQDGVVGSPCRHPGPDREIRILYAQQSFRLLARRPVLGYGAGTFGGIVALQTDPDWHRHPRLGPNGFDLFGFHGKTVDSFWLHLMVELGLVGLGCYLLWLAMLARRLRHRPAAVAALAFAVVVAVFSPALESPMFAPLLFGLLGLDTIRTHLYRGGSLYANSEATDRGGAGWRNIPSQPGPGCRAATGTSAGDTDRRGEGGQCRHRVASVRSCDP</sequence>
<comment type="caution">
    <text evidence="8">The sequence shown here is derived from an EMBL/GenBank/DDBJ whole genome shotgun (WGS) entry which is preliminary data.</text>
</comment>
<dbReference type="AlphaFoldDB" id="A0A8J3VJJ3"/>
<feature type="transmembrane region" description="Helical" evidence="6">
    <location>
        <begin position="68"/>
        <end position="86"/>
    </location>
</feature>
<name>A0A8J3VJJ3_9ACTN</name>
<feature type="region of interest" description="Disordered" evidence="5">
    <location>
        <begin position="465"/>
        <end position="510"/>
    </location>
</feature>
<dbReference type="InterPro" id="IPR051533">
    <property type="entry name" value="WaaL-like"/>
</dbReference>
<dbReference type="EMBL" id="BONY01000051">
    <property type="protein sequence ID" value="GIH08517.1"/>
    <property type="molecule type" value="Genomic_DNA"/>
</dbReference>
<feature type="domain" description="O-antigen ligase-related" evidence="7">
    <location>
        <begin position="198"/>
        <end position="392"/>
    </location>
</feature>
<evidence type="ECO:0000256" key="3">
    <source>
        <dbReference type="ARBA" id="ARBA00022989"/>
    </source>
</evidence>
<dbReference type="Pfam" id="PF04932">
    <property type="entry name" value="Wzy_C"/>
    <property type="match status" value="1"/>
</dbReference>
<dbReference type="PANTHER" id="PTHR37422:SF23">
    <property type="entry name" value="TEICHURONIC ACID BIOSYNTHESIS PROTEIN TUAE"/>
    <property type="match status" value="1"/>
</dbReference>
<feature type="transmembrane region" description="Helical" evidence="6">
    <location>
        <begin position="39"/>
        <end position="56"/>
    </location>
</feature>
<dbReference type="Proteomes" id="UP000612899">
    <property type="component" value="Unassembled WGS sequence"/>
</dbReference>
<feature type="transmembrane region" description="Helical" evidence="6">
    <location>
        <begin position="375"/>
        <end position="395"/>
    </location>
</feature>
<reference evidence="8" key="1">
    <citation type="submission" date="2021-01" db="EMBL/GenBank/DDBJ databases">
        <title>Whole genome shotgun sequence of Rhizocola hellebori NBRC 109834.</title>
        <authorList>
            <person name="Komaki H."/>
            <person name="Tamura T."/>
        </authorList>
    </citation>
    <scope>NUCLEOTIDE SEQUENCE</scope>
    <source>
        <strain evidence="8">NBRC 109834</strain>
    </source>
</reference>
<dbReference type="InterPro" id="IPR007016">
    <property type="entry name" value="O-antigen_ligase-rel_domated"/>
</dbReference>
<dbReference type="RefSeq" id="WP_239124203.1">
    <property type="nucleotide sequence ID" value="NZ_BONY01000051.1"/>
</dbReference>
<protein>
    <recommendedName>
        <fullName evidence="7">O-antigen ligase-related domain-containing protein</fullName>
    </recommendedName>
</protein>
<dbReference type="GO" id="GO:0016020">
    <property type="term" value="C:membrane"/>
    <property type="evidence" value="ECO:0007669"/>
    <property type="project" value="UniProtKB-SubCell"/>
</dbReference>
<keyword evidence="9" id="KW-1185">Reference proteome</keyword>
<feature type="transmembrane region" description="Helical" evidence="6">
    <location>
        <begin position="331"/>
        <end position="347"/>
    </location>
</feature>
<feature type="transmembrane region" description="Helical" evidence="6">
    <location>
        <begin position="122"/>
        <end position="144"/>
    </location>
</feature>
<feature type="transmembrane region" description="Helical" evidence="6">
    <location>
        <begin position="233"/>
        <end position="253"/>
    </location>
</feature>
<keyword evidence="3 6" id="KW-1133">Transmembrane helix</keyword>
<feature type="transmembrane region" description="Helical" evidence="6">
    <location>
        <begin position="407"/>
        <end position="425"/>
    </location>
</feature>
<evidence type="ECO:0000259" key="7">
    <source>
        <dbReference type="Pfam" id="PF04932"/>
    </source>
</evidence>
<evidence type="ECO:0000313" key="9">
    <source>
        <dbReference type="Proteomes" id="UP000612899"/>
    </source>
</evidence>
<evidence type="ECO:0000313" key="8">
    <source>
        <dbReference type="EMBL" id="GIH08517.1"/>
    </source>
</evidence>
<accession>A0A8J3VJJ3</accession>
<evidence type="ECO:0000256" key="4">
    <source>
        <dbReference type="ARBA" id="ARBA00023136"/>
    </source>
</evidence>
<feature type="transmembrane region" description="Helical" evidence="6">
    <location>
        <begin position="92"/>
        <end position="110"/>
    </location>
</feature>
<evidence type="ECO:0000256" key="6">
    <source>
        <dbReference type="SAM" id="Phobius"/>
    </source>
</evidence>
<organism evidence="8 9">
    <name type="scientific">Rhizocola hellebori</name>
    <dbReference type="NCBI Taxonomy" id="1392758"/>
    <lineage>
        <taxon>Bacteria</taxon>
        <taxon>Bacillati</taxon>
        <taxon>Actinomycetota</taxon>
        <taxon>Actinomycetes</taxon>
        <taxon>Micromonosporales</taxon>
        <taxon>Micromonosporaceae</taxon>
        <taxon>Rhizocola</taxon>
    </lineage>
</organism>
<keyword evidence="2 6" id="KW-0812">Transmembrane</keyword>
<proteinExistence type="predicted"/>
<evidence type="ECO:0000256" key="5">
    <source>
        <dbReference type="SAM" id="MobiDB-lite"/>
    </source>
</evidence>
<dbReference type="PANTHER" id="PTHR37422">
    <property type="entry name" value="TEICHURONIC ACID BIOSYNTHESIS PROTEIN TUAE"/>
    <property type="match status" value="1"/>
</dbReference>
<evidence type="ECO:0000256" key="1">
    <source>
        <dbReference type="ARBA" id="ARBA00004141"/>
    </source>
</evidence>
<gene>
    <name evidence="8" type="ORF">Rhe02_65840</name>
</gene>